<sequence>MDESFLKDLETAAHFIMAPPTVVTKEQRQQSEAIFMNFRKTKSPYVLCQTILEKSVVDLVLFEAADVLKKAVVAEWKYIPDQDKASLRQYLLNYIIQRDIPVFIRDKLLQVVAIMIKRASLEDVGVERGQIIDETKKMMTSGDVKQQILSCSIILAILEEYCNIVRSDDTGLTTYEHFRAKKQFEDSDLLKVFIMTLQSMEELIKVFDAGNSMHLYLFKQMLSVMETILTWGFLLPKLQIVRVLQPSLSKKIIDTSETVTKALHAPPLRLHAQWKNVIFEPKLLEIFFFIYWKTRDNEDLQPKALICILQLSTLKGPIITDNKEESMTYLVNYLTHFLSMLSTIEIKEKEAYSFSLILRKLLQLQPRAEIKGLPNSLFNAYMQRTLTMTLKFIELSAMEEALSPDETVYIDALGNLLEIWLYIVNDKENYPVEVMVPFVTQMFEKYVQYHLAAPDGMRGVGRDSELIDEIAEFEESDRERFKEQLIIIGYFGREILGHSLPLLSKLLEDRTRNLGTQLHRLHSTKTMDEAGSKALVNLFEDIHWILLVTGHVLALEADGESAMIPGEILQMCSQQIASNVTDVNNSLKLLASPNQDIQEIPNAEMNADPVIRLIAAGFRLCELEKSAIEVRMYQFLSPELSTTLVWFMRRWSDAYLMPLNEDSVSSIFKEAFGSRTPGSVWVINYLLNKICLNAQFLRAEQSVIEETCDLFLVLLRRRDRCQAIFNSEYFRSICDLKSVDLPVAIKRKLLKGFVMVASSVESDELRHEYLGKILQPIEDKYKMLISHQNFQSVYQNEEVQLKVIEILEELIGCVQGAYQNSITIIFSKIQNICKELPTFLDLYHNYTTIVELILELVCEIVANIGNASSEKAIRTAVHECCFSVIRVYVKNNSNRVSLDTAKNDSDPLDLILILKLLNYLTSKSLFADDFAGSEDSSAQSAEICIFGLTHIVPLITVDLIKYPDLCLQYYSTITSFIEEKSHVIPSLHPDLLKQLLGSIELGLSSFTADIESKCLEFLEIYANGVYFHQDPSAPMAQLLRPFLKLMLDMIFGQKIDLNNTMDWYRTVFVVICCFPEHFKELLQHFLSEQFADAEQGAGKDLAASSVSLVNNMEFVNNRLVKSKFVDRFDKFVTLVSTMYKK</sequence>
<accession>A0A8D8JGU7</accession>
<proteinExistence type="inferred from homology"/>
<comment type="similarity">
    <text evidence="3">Belongs to the exportin family.</text>
</comment>
<dbReference type="GO" id="GO:0005737">
    <property type="term" value="C:cytoplasm"/>
    <property type="evidence" value="ECO:0007669"/>
    <property type="project" value="UniProtKB-SubCell"/>
</dbReference>
<dbReference type="EMBL" id="HBUE01281648">
    <property type="protein sequence ID" value="CAG6569350.1"/>
    <property type="molecule type" value="Transcribed_RNA"/>
</dbReference>
<dbReference type="Pfam" id="PF03810">
    <property type="entry name" value="IBN_N"/>
    <property type="match status" value="1"/>
</dbReference>
<evidence type="ECO:0000256" key="2">
    <source>
        <dbReference type="ARBA" id="ARBA00004496"/>
    </source>
</evidence>
<keyword evidence="7" id="KW-0539">Nucleus</keyword>
<dbReference type="GO" id="GO:0006611">
    <property type="term" value="P:protein export from nucleus"/>
    <property type="evidence" value="ECO:0007669"/>
    <property type="project" value="TreeGrafter"/>
</dbReference>
<comment type="subcellular location">
    <subcellularLocation>
        <location evidence="2">Cytoplasm</location>
    </subcellularLocation>
    <subcellularLocation>
        <location evidence="1">Nucleus</location>
    </subcellularLocation>
</comment>
<reference evidence="10" key="1">
    <citation type="submission" date="2021-05" db="EMBL/GenBank/DDBJ databases">
        <authorList>
            <person name="Alioto T."/>
            <person name="Alioto T."/>
            <person name="Gomez Garrido J."/>
        </authorList>
    </citation>
    <scope>NUCLEOTIDE SEQUENCE</scope>
</reference>
<dbReference type="InterPro" id="IPR044189">
    <property type="entry name" value="XPO4/7-like"/>
</dbReference>
<keyword evidence="6" id="KW-0653">Protein transport</keyword>
<dbReference type="SMART" id="SM00913">
    <property type="entry name" value="IBN_N"/>
    <property type="match status" value="1"/>
</dbReference>
<name>A0A8D8JGU7_CULPI</name>
<evidence type="ECO:0000256" key="6">
    <source>
        <dbReference type="ARBA" id="ARBA00022927"/>
    </source>
</evidence>
<dbReference type="EMBL" id="HBUE01176133">
    <property type="protein sequence ID" value="CAG6517820.1"/>
    <property type="molecule type" value="Transcribed_RNA"/>
</dbReference>
<evidence type="ECO:0000256" key="8">
    <source>
        <dbReference type="ARBA" id="ARBA00040444"/>
    </source>
</evidence>
<dbReference type="InterPro" id="IPR011989">
    <property type="entry name" value="ARM-like"/>
</dbReference>
<keyword evidence="4" id="KW-0813">Transport</keyword>
<dbReference type="PROSITE" id="PS50166">
    <property type="entry name" value="IMPORTIN_B_NT"/>
    <property type="match status" value="1"/>
</dbReference>
<dbReference type="EMBL" id="HBUE01281649">
    <property type="protein sequence ID" value="CAG6569352.1"/>
    <property type="molecule type" value="Transcribed_RNA"/>
</dbReference>
<organism evidence="10">
    <name type="scientific">Culex pipiens</name>
    <name type="common">House mosquito</name>
    <dbReference type="NCBI Taxonomy" id="7175"/>
    <lineage>
        <taxon>Eukaryota</taxon>
        <taxon>Metazoa</taxon>
        <taxon>Ecdysozoa</taxon>
        <taxon>Arthropoda</taxon>
        <taxon>Hexapoda</taxon>
        <taxon>Insecta</taxon>
        <taxon>Pterygota</taxon>
        <taxon>Neoptera</taxon>
        <taxon>Endopterygota</taxon>
        <taxon>Diptera</taxon>
        <taxon>Nematocera</taxon>
        <taxon>Culicoidea</taxon>
        <taxon>Culicidae</taxon>
        <taxon>Culicinae</taxon>
        <taxon>Culicini</taxon>
        <taxon>Culex</taxon>
        <taxon>Culex</taxon>
    </lineage>
</organism>
<dbReference type="SUPFAM" id="SSF48371">
    <property type="entry name" value="ARM repeat"/>
    <property type="match status" value="1"/>
</dbReference>
<protein>
    <recommendedName>
        <fullName evidence="8">Exportin-4</fullName>
    </recommendedName>
</protein>
<dbReference type="GO" id="GO:0005643">
    <property type="term" value="C:nuclear pore"/>
    <property type="evidence" value="ECO:0007669"/>
    <property type="project" value="TreeGrafter"/>
</dbReference>
<dbReference type="InterPro" id="IPR016024">
    <property type="entry name" value="ARM-type_fold"/>
</dbReference>
<feature type="domain" description="Importin N-terminal" evidence="9">
    <location>
        <begin position="31"/>
        <end position="97"/>
    </location>
</feature>
<dbReference type="EMBL" id="HBUE01176132">
    <property type="protein sequence ID" value="CAG6517818.1"/>
    <property type="molecule type" value="Transcribed_RNA"/>
</dbReference>
<keyword evidence="5" id="KW-0963">Cytoplasm</keyword>
<evidence type="ECO:0000256" key="3">
    <source>
        <dbReference type="ARBA" id="ARBA00009466"/>
    </source>
</evidence>
<dbReference type="PANTHER" id="PTHR12596:SF1">
    <property type="entry name" value="EXPORTIN-4"/>
    <property type="match status" value="1"/>
</dbReference>
<dbReference type="GO" id="GO:0005049">
    <property type="term" value="F:nuclear export signal receptor activity"/>
    <property type="evidence" value="ECO:0007669"/>
    <property type="project" value="InterPro"/>
</dbReference>
<evidence type="ECO:0000256" key="7">
    <source>
        <dbReference type="ARBA" id="ARBA00023242"/>
    </source>
</evidence>
<evidence type="ECO:0000259" key="9">
    <source>
        <dbReference type="PROSITE" id="PS50166"/>
    </source>
</evidence>
<dbReference type="PANTHER" id="PTHR12596">
    <property type="entry name" value="EXPORTIN 4,7-RELATED"/>
    <property type="match status" value="1"/>
</dbReference>
<evidence type="ECO:0000256" key="1">
    <source>
        <dbReference type="ARBA" id="ARBA00004123"/>
    </source>
</evidence>
<dbReference type="GO" id="GO:0031267">
    <property type="term" value="F:small GTPase binding"/>
    <property type="evidence" value="ECO:0007669"/>
    <property type="project" value="InterPro"/>
</dbReference>
<dbReference type="InterPro" id="IPR001494">
    <property type="entry name" value="Importin-beta_N"/>
</dbReference>
<dbReference type="AlphaFoldDB" id="A0A8D8JGU7"/>
<evidence type="ECO:0000313" key="10">
    <source>
        <dbReference type="EMBL" id="CAG6569352.1"/>
    </source>
</evidence>
<dbReference type="EMBL" id="HBUE01100427">
    <property type="protein sequence ID" value="CAG6485097.1"/>
    <property type="molecule type" value="Transcribed_RNA"/>
</dbReference>
<evidence type="ECO:0000256" key="4">
    <source>
        <dbReference type="ARBA" id="ARBA00022448"/>
    </source>
</evidence>
<dbReference type="Gene3D" id="1.25.10.10">
    <property type="entry name" value="Leucine-rich Repeat Variant"/>
    <property type="match status" value="2"/>
</dbReference>
<evidence type="ECO:0000256" key="5">
    <source>
        <dbReference type="ARBA" id="ARBA00022490"/>
    </source>
</evidence>